<dbReference type="GO" id="GO:0006826">
    <property type="term" value="P:iron ion transport"/>
    <property type="evidence" value="ECO:0007669"/>
    <property type="project" value="UniProtKB-KW"/>
</dbReference>
<keyword evidence="7" id="KW-0406">Ion transport</keyword>
<keyword evidence="5 11" id="KW-0812">Transmembrane</keyword>
<evidence type="ECO:0000256" key="11">
    <source>
        <dbReference type="PROSITE-ProRule" id="PRU01360"/>
    </source>
</evidence>
<keyword evidence="6" id="KW-0408">Iron</keyword>
<organism evidence="15 16">
    <name type="scientific">Parahaliea mediterranea</name>
    <dbReference type="NCBI Taxonomy" id="651086"/>
    <lineage>
        <taxon>Bacteria</taxon>
        <taxon>Pseudomonadati</taxon>
        <taxon>Pseudomonadota</taxon>
        <taxon>Gammaproteobacteria</taxon>
        <taxon>Cellvibrionales</taxon>
        <taxon>Halieaceae</taxon>
        <taxon>Parahaliea</taxon>
    </lineage>
</organism>
<dbReference type="InterPro" id="IPR000531">
    <property type="entry name" value="Beta-barrel_TonB"/>
</dbReference>
<dbReference type="PANTHER" id="PTHR32552">
    <property type="entry name" value="FERRICHROME IRON RECEPTOR-RELATED"/>
    <property type="match status" value="1"/>
</dbReference>
<reference evidence="15" key="1">
    <citation type="submission" date="2021-02" db="EMBL/GenBank/DDBJ databases">
        <title>PHA producing bacteria isolated from coastal sediment in Guangdong, Shenzhen.</title>
        <authorList>
            <person name="Zheng W."/>
            <person name="Yu S."/>
            <person name="Huang Y."/>
        </authorList>
    </citation>
    <scope>NUCLEOTIDE SEQUENCE</scope>
    <source>
        <strain evidence="15">TN14-10</strain>
    </source>
</reference>
<feature type="domain" description="TonB-dependent receptor-like beta-barrel" evidence="13">
    <location>
        <begin position="292"/>
        <end position="725"/>
    </location>
</feature>
<evidence type="ECO:0000256" key="5">
    <source>
        <dbReference type="ARBA" id="ARBA00022692"/>
    </source>
</evidence>
<evidence type="ECO:0000256" key="8">
    <source>
        <dbReference type="ARBA" id="ARBA00023077"/>
    </source>
</evidence>
<evidence type="ECO:0000256" key="7">
    <source>
        <dbReference type="ARBA" id="ARBA00023065"/>
    </source>
</evidence>
<dbReference type="InterPro" id="IPR036942">
    <property type="entry name" value="Beta-barrel_TonB_sf"/>
</dbReference>
<keyword evidence="15" id="KW-0675">Receptor</keyword>
<name>A0A939DFX3_9GAMM</name>
<evidence type="ECO:0000256" key="3">
    <source>
        <dbReference type="ARBA" id="ARBA00022452"/>
    </source>
</evidence>
<protein>
    <submittedName>
        <fullName evidence="15">TonB-dependent receptor</fullName>
    </submittedName>
</protein>
<accession>A0A939DFX3</accession>
<comment type="similarity">
    <text evidence="11 12">Belongs to the TonB-dependent receptor family.</text>
</comment>
<evidence type="ECO:0000256" key="2">
    <source>
        <dbReference type="ARBA" id="ARBA00022448"/>
    </source>
</evidence>
<dbReference type="AlphaFoldDB" id="A0A939DFX3"/>
<keyword evidence="4" id="KW-0410">Iron transport</keyword>
<dbReference type="GO" id="GO:0009279">
    <property type="term" value="C:cell outer membrane"/>
    <property type="evidence" value="ECO:0007669"/>
    <property type="project" value="UniProtKB-SubCell"/>
</dbReference>
<dbReference type="PANTHER" id="PTHR32552:SF81">
    <property type="entry name" value="TONB-DEPENDENT OUTER MEMBRANE RECEPTOR"/>
    <property type="match status" value="1"/>
</dbReference>
<evidence type="ECO:0000259" key="13">
    <source>
        <dbReference type="Pfam" id="PF00593"/>
    </source>
</evidence>
<feature type="domain" description="TonB-dependent receptor plug" evidence="14">
    <location>
        <begin position="50"/>
        <end position="157"/>
    </location>
</feature>
<dbReference type="Pfam" id="PF07715">
    <property type="entry name" value="Plug"/>
    <property type="match status" value="1"/>
</dbReference>
<keyword evidence="10 11" id="KW-0998">Cell outer membrane</keyword>
<dbReference type="Gene3D" id="2.40.170.20">
    <property type="entry name" value="TonB-dependent receptor, beta-barrel domain"/>
    <property type="match status" value="1"/>
</dbReference>
<dbReference type="Proteomes" id="UP000664303">
    <property type="component" value="Unassembled WGS sequence"/>
</dbReference>
<gene>
    <name evidence="15" type="ORF">JYP50_09280</name>
</gene>
<dbReference type="PROSITE" id="PS52016">
    <property type="entry name" value="TONB_DEPENDENT_REC_3"/>
    <property type="match status" value="1"/>
</dbReference>
<evidence type="ECO:0000313" key="15">
    <source>
        <dbReference type="EMBL" id="MBN7796782.1"/>
    </source>
</evidence>
<dbReference type="RefSeq" id="WP_206560229.1">
    <property type="nucleotide sequence ID" value="NZ_JAFKCZ010000006.1"/>
</dbReference>
<evidence type="ECO:0000256" key="6">
    <source>
        <dbReference type="ARBA" id="ARBA00023004"/>
    </source>
</evidence>
<keyword evidence="16" id="KW-1185">Reference proteome</keyword>
<keyword evidence="9 11" id="KW-0472">Membrane</keyword>
<dbReference type="SUPFAM" id="SSF56935">
    <property type="entry name" value="Porins"/>
    <property type="match status" value="1"/>
</dbReference>
<sequence length="762" mass="81926">MQHDKRLLKMLPGLLSLTAAAVVHGQEQPGGSGFVLEELVVTAQKREQSLQEVPIALSAFGGDAIKQLGATDFTGLTSVTPGFSVSGASAAFPSPYIRGIGSNVTSVGSDPSVGVYIDGVYASRKGGALSDLMDIQRVEVLKGPQGTLFGRNAIGGAINIITAKPENALAGRVGVEVGSYNSRAISGVVNVPLVDGTLLLRASGSARKRDGWQDNVLGGPDGDSRDRANARVKLAWLPSDSVDVAFSSSWNRTDEVATYAEGVIADPGLIGGLPVGELAQVDDDEKALNGNRNPWGLPSDRGPLVPIFERSMRAHALEVSWDINEALTLTSLTAYRTYETSAAREYDGTEYLIGNNEISTEGNDTFSQEFRVNGGSDTADWFVGASASREAADMRFMIGLADILGANGGQPFYEDSFVQADTDSYALYGDYTWHVGSNLNVTVGGRYSYDDKSIDYGNPPQVDGAAGLGGLGFIMPIPVQFLDADGNPYATELSESWTDFSPRLVVDYFVNNDIMLFASLARGYKSGGFNTYPSVVQDATSPDFLKVVAETTVPVDPETTLNLELGVKSSWLDERLVLNASVYAMEYDELQVEVITGQTVQLANAGKATSRGVEAEANYQLAPGLKVMLNAAWMDTEYDEFFRGGVDYAGTPLRFSPKWTGSLGVDYSIQLPDIGELRTFVNYAYKGDHLLSETYEEGSYSMLNARFSLYSSNGAWELALFGNNLTDESYLSNYVEQVAGFGFTSANRNEPRTYGAELVYQL</sequence>
<evidence type="ECO:0000259" key="14">
    <source>
        <dbReference type="Pfam" id="PF07715"/>
    </source>
</evidence>
<evidence type="ECO:0000313" key="16">
    <source>
        <dbReference type="Proteomes" id="UP000664303"/>
    </source>
</evidence>
<keyword evidence="3 11" id="KW-1134">Transmembrane beta strand</keyword>
<comment type="caution">
    <text evidence="15">The sequence shown here is derived from an EMBL/GenBank/DDBJ whole genome shotgun (WGS) entry which is preliminary data.</text>
</comment>
<dbReference type="EMBL" id="JAFKCZ010000006">
    <property type="protein sequence ID" value="MBN7796782.1"/>
    <property type="molecule type" value="Genomic_DNA"/>
</dbReference>
<dbReference type="CDD" id="cd01347">
    <property type="entry name" value="ligand_gated_channel"/>
    <property type="match status" value="1"/>
</dbReference>
<dbReference type="InterPro" id="IPR012910">
    <property type="entry name" value="Plug_dom"/>
</dbReference>
<evidence type="ECO:0000256" key="12">
    <source>
        <dbReference type="RuleBase" id="RU003357"/>
    </source>
</evidence>
<dbReference type="InterPro" id="IPR039426">
    <property type="entry name" value="TonB-dep_rcpt-like"/>
</dbReference>
<keyword evidence="8 12" id="KW-0798">TonB box</keyword>
<proteinExistence type="inferred from homology"/>
<keyword evidence="2 11" id="KW-0813">Transport</keyword>
<evidence type="ECO:0000256" key="9">
    <source>
        <dbReference type="ARBA" id="ARBA00023136"/>
    </source>
</evidence>
<comment type="subcellular location">
    <subcellularLocation>
        <location evidence="1 11">Cell outer membrane</location>
        <topology evidence="1 11">Multi-pass membrane protein</topology>
    </subcellularLocation>
</comment>
<evidence type="ECO:0000256" key="10">
    <source>
        <dbReference type="ARBA" id="ARBA00023237"/>
    </source>
</evidence>
<evidence type="ECO:0000256" key="1">
    <source>
        <dbReference type="ARBA" id="ARBA00004571"/>
    </source>
</evidence>
<evidence type="ECO:0000256" key="4">
    <source>
        <dbReference type="ARBA" id="ARBA00022496"/>
    </source>
</evidence>
<dbReference type="Pfam" id="PF00593">
    <property type="entry name" value="TonB_dep_Rec_b-barrel"/>
    <property type="match status" value="1"/>
</dbReference>